<reference evidence="6" key="2">
    <citation type="submission" date="2020-09" db="EMBL/GenBank/DDBJ databases">
        <authorList>
            <person name="Sun Q."/>
            <person name="Zhou Y."/>
        </authorList>
    </citation>
    <scope>NUCLEOTIDE SEQUENCE</scope>
    <source>
        <strain evidence="6">CGMCC 1.12777</strain>
    </source>
</reference>
<feature type="domain" description="ABC transporter" evidence="5">
    <location>
        <begin position="8"/>
        <end position="258"/>
    </location>
</feature>
<dbReference type="Proteomes" id="UP000656813">
    <property type="component" value="Unassembled WGS sequence"/>
</dbReference>
<dbReference type="GO" id="GO:0055085">
    <property type="term" value="P:transmembrane transport"/>
    <property type="evidence" value="ECO:0007669"/>
    <property type="project" value="UniProtKB-ARBA"/>
</dbReference>
<dbReference type="NCBIfam" id="NF008453">
    <property type="entry name" value="PRK11308.1"/>
    <property type="match status" value="1"/>
</dbReference>
<organism evidence="6 7">
    <name type="scientific">Pullulanibacillus pueri</name>
    <dbReference type="NCBI Taxonomy" id="1437324"/>
    <lineage>
        <taxon>Bacteria</taxon>
        <taxon>Bacillati</taxon>
        <taxon>Bacillota</taxon>
        <taxon>Bacilli</taxon>
        <taxon>Bacillales</taxon>
        <taxon>Sporolactobacillaceae</taxon>
        <taxon>Pullulanibacillus</taxon>
    </lineage>
</organism>
<protein>
    <submittedName>
        <fullName evidence="6">Peptide ABC transporter ATP-binding protein</fullName>
    </submittedName>
</protein>
<dbReference type="PANTHER" id="PTHR43776:SF7">
    <property type="entry name" value="D,D-DIPEPTIDE TRANSPORT ATP-BINDING PROTEIN DDPF-RELATED"/>
    <property type="match status" value="1"/>
</dbReference>
<evidence type="ECO:0000259" key="5">
    <source>
        <dbReference type="PROSITE" id="PS50893"/>
    </source>
</evidence>
<proteinExistence type="inferred from homology"/>
<comment type="caution">
    <text evidence="6">The sequence shown here is derived from an EMBL/GenBank/DDBJ whole genome shotgun (WGS) entry which is preliminary data.</text>
</comment>
<evidence type="ECO:0000313" key="6">
    <source>
        <dbReference type="EMBL" id="GGH84329.1"/>
    </source>
</evidence>
<evidence type="ECO:0000256" key="2">
    <source>
        <dbReference type="ARBA" id="ARBA00022448"/>
    </source>
</evidence>
<keyword evidence="2" id="KW-0813">Transport</keyword>
<dbReference type="PROSITE" id="PS50893">
    <property type="entry name" value="ABC_TRANSPORTER_2"/>
    <property type="match status" value="1"/>
</dbReference>
<sequence>MVESETLLEARNLRKYFDVKGSGGRKHPNLLKAVDGVSFSVSKGETLGIVGESGCGKSTTGRMLLRLIEPTAGQILFEGRDLTQLSQREMRKQRRHIQMVFQNPLASLNPRRTVGELLEQPLKVHRMGNVSERKQRVMALLKTVGLNETAYGRYPHQFSGGQRQRIAIARALAVTPKLIVADEPVSALDVSVQAQILNLLKDLQEAYQLTYLFISHDLGVVRHISDRVAVMYLGRIVEIASTEDLYNDPKHPYTQALISTVPIPDPEYSGERVLLQGDIPSASEPPSGCPFHTRCPLAMEACKTVVPRLQESEADHFVSCHLYHKVEA</sequence>
<reference evidence="6" key="1">
    <citation type="journal article" date="2014" name="Int. J. Syst. Evol. Microbiol.">
        <title>Complete genome sequence of Corynebacterium casei LMG S-19264T (=DSM 44701T), isolated from a smear-ripened cheese.</title>
        <authorList>
            <consortium name="US DOE Joint Genome Institute (JGI-PGF)"/>
            <person name="Walter F."/>
            <person name="Albersmeier A."/>
            <person name="Kalinowski J."/>
            <person name="Ruckert C."/>
        </authorList>
    </citation>
    <scope>NUCLEOTIDE SEQUENCE</scope>
    <source>
        <strain evidence="6">CGMCC 1.12777</strain>
    </source>
</reference>
<dbReference type="PANTHER" id="PTHR43776">
    <property type="entry name" value="TRANSPORT ATP-BINDING PROTEIN"/>
    <property type="match status" value="1"/>
</dbReference>
<dbReference type="SMART" id="SM00382">
    <property type="entry name" value="AAA"/>
    <property type="match status" value="1"/>
</dbReference>
<dbReference type="EMBL" id="BMFV01000021">
    <property type="protein sequence ID" value="GGH84329.1"/>
    <property type="molecule type" value="Genomic_DNA"/>
</dbReference>
<dbReference type="GO" id="GO:0005524">
    <property type="term" value="F:ATP binding"/>
    <property type="evidence" value="ECO:0007669"/>
    <property type="project" value="UniProtKB-KW"/>
</dbReference>
<dbReference type="InterPro" id="IPR027417">
    <property type="entry name" value="P-loop_NTPase"/>
</dbReference>
<dbReference type="GO" id="GO:0016887">
    <property type="term" value="F:ATP hydrolysis activity"/>
    <property type="evidence" value="ECO:0007669"/>
    <property type="project" value="InterPro"/>
</dbReference>
<dbReference type="GO" id="GO:0015833">
    <property type="term" value="P:peptide transport"/>
    <property type="evidence" value="ECO:0007669"/>
    <property type="project" value="InterPro"/>
</dbReference>
<dbReference type="FunFam" id="3.40.50.300:FF:000016">
    <property type="entry name" value="Oligopeptide ABC transporter ATP-binding component"/>
    <property type="match status" value="1"/>
</dbReference>
<dbReference type="Pfam" id="PF00005">
    <property type="entry name" value="ABC_tran"/>
    <property type="match status" value="1"/>
</dbReference>
<dbReference type="Pfam" id="PF08352">
    <property type="entry name" value="oligo_HPY"/>
    <property type="match status" value="1"/>
</dbReference>
<dbReference type="InterPro" id="IPR050319">
    <property type="entry name" value="ABC_transp_ATP-bind"/>
</dbReference>
<keyword evidence="7" id="KW-1185">Reference proteome</keyword>
<dbReference type="SUPFAM" id="SSF52540">
    <property type="entry name" value="P-loop containing nucleoside triphosphate hydrolases"/>
    <property type="match status" value="1"/>
</dbReference>
<dbReference type="NCBIfam" id="TIGR01727">
    <property type="entry name" value="oligo_HPY"/>
    <property type="match status" value="1"/>
</dbReference>
<evidence type="ECO:0000256" key="4">
    <source>
        <dbReference type="ARBA" id="ARBA00022840"/>
    </source>
</evidence>
<dbReference type="PROSITE" id="PS00211">
    <property type="entry name" value="ABC_TRANSPORTER_1"/>
    <property type="match status" value="1"/>
</dbReference>
<keyword evidence="4 6" id="KW-0067">ATP-binding</keyword>
<dbReference type="Gene3D" id="3.40.50.300">
    <property type="entry name" value="P-loop containing nucleotide triphosphate hydrolases"/>
    <property type="match status" value="1"/>
</dbReference>
<dbReference type="AlphaFoldDB" id="A0A8J3EMX3"/>
<accession>A0A8J3EMX3</accession>
<comment type="similarity">
    <text evidence="1">Belongs to the ABC transporter superfamily.</text>
</comment>
<dbReference type="InterPro" id="IPR017871">
    <property type="entry name" value="ABC_transporter-like_CS"/>
</dbReference>
<dbReference type="RefSeq" id="WP_188497921.1">
    <property type="nucleotide sequence ID" value="NZ_BMFV01000021.1"/>
</dbReference>
<dbReference type="InterPro" id="IPR003439">
    <property type="entry name" value="ABC_transporter-like_ATP-bd"/>
</dbReference>
<dbReference type="InterPro" id="IPR003593">
    <property type="entry name" value="AAA+_ATPase"/>
</dbReference>
<dbReference type="InterPro" id="IPR013563">
    <property type="entry name" value="Oligopep_ABC_C"/>
</dbReference>
<evidence type="ECO:0000256" key="3">
    <source>
        <dbReference type="ARBA" id="ARBA00022741"/>
    </source>
</evidence>
<keyword evidence="3" id="KW-0547">Nucleotide-binding</keyword>
<evidence type="ECO:0000313" key="7">
    <source>
        <dbReference type="Proteomes" id="UP000656813"/>
    </source>
</evidence>
<evidence type="ECO:0000256" key="1">
    <source>
        <dbReference type="ARBA" id="ARBA00005417"/>
    </source>
</evidence>
<name>A0A8J3EMX3_9BACL</name>
<gene>
    <name evidence="6" type="ORF">GCM10007096_27150</name>
</gene>
<dbReference type="CDD" id="cd03257">
    <property type="entry name" value="ABC_NikE_OppD_transporters"/>
    <property type="match status" value="1"/>
</dbReference>